<dbReference type="STRING" id="426355.Mrad2831_1989"/>
<dbReference type="HOGENOM" id="CLU_2118193_0_0_5"/>
<protein>
    <submittedName>
        <fullName evidence="1">Uncharacterized protein</fullName>
    </submittedName>
</protein>
<organism evidence="1 2">
    <name type="scientific">Methylobacterium radiotolerans (strain ATCC 27329 / DSM 1819 / JCM 2831 / NBRC 15690 / NCIMB 10815 / 0-1)</name>
    <dbReference type="NCBI Taxonomy" id="426355"/>
    <lineage>
        <taxon>Bacteria</taxon>
        <taxon>Pseudomonadati</taxon>
        <taxon>Pseudomonadota</taxon>
        <taxon>Alphaproteobacteria</taxon>
        <taxon>Hyphomicrobiales</taxon>
        <taxon>Methylobacteriaceae</taxon>
        <taxon>Methylobacterium</taxon>
    </lineage>
</organism>
<dbReference type="Proteomes" id="UP000006589">
    <property type="component" value="Chromosome"/>
</dbReference>
<reference evidence="1 2" key="1">
    <citation type="submission" date="2008-03" db="EMBL/GenBank/DDBJ databases">
        <title>Complete sequence of chromosome of Methylobacterium radiotolerans JCM 2831.</title>
        <authorList>
            <consortium name="US DOE Joint Genome Institute"/>
            <person name="Copeland A."/>
            <person name="Lucas S."/>
            <person name="Lapidus A."/>
            <person name="Glavina del Rio T."/>
            <person name="Dalin E."/>
            <person name="Tice H."/>
            <person name="Bruce D."/>
            <person name="Goodwin L."/>
            <person name="Pitluck S."/>
            <person name="Kiss H."/>
            <person name="Brettin T."/>
            <person name="Detter J.C."/>
            <person name="Han C."/>
            <person name="Kuske C.R."/>
            <person name="Schmutz J."/>
            <person name="Larimer F."/>
            <person name="Land M."/>
            <person name="Hauser L."/>
            <person name="Kyrpides N."/>
            <person name="Mikhailova N."/>
            <person name="Marx C.J."/>
            <person name="Richardson P."/>
        </authorList>
    </citation>
    <scope>NUCLEOTIDE SEQUENCE [LARGE SCALE GENOMIC DNA]</scope>
    <source>
        <strain evidence="2">ATCC 27329 / DSM 1819 / JCM 2831 / NBRC 15690 / NCIMB 10815 / 0-1</strain>
    </source>
</reference>
<accession>B1LUG6</accession>
<dbReference type="AlphaFoldDB" id="B1LUG6"/>
<dbReference type="KEGG" id="mrd:Mrad2831_1989"/>
<proteinExistence type="predicted"/>
<sequence length="114" mass="12045">MTDRNAVKRLIETQGSAAARYQFGDAVVTDVMLKGISADLRTPTVTHDCGCGGTCGCGGHGHIHPAHTNDRAARRAARRAALANAVRAGVADAIASHDHERRMRAFLQSGRRAG</sequence>
<name>B1LUG6_METRJ</name>
<evidence type="ECO:0000313" key="1">
    <source>
        <dbReference type="EMBL" id="ACB23984.1"/>
    </source>
</evidence>
<evidence type="ECO:0000313" key="2">
    <source>
        <dbReference type="Proteomes" id="UP000006589"/>
    </source>
</evidence>
<gene>
    <name evidence="1" type="ordered locus">Mrad2831_1989</name>
</gene>
<dbReference type="EMBL" id="CP001001">
    <property type="protein sequence ID" value="ACB23984.1"/>
    <property type="molecule type" value="Genomic_DNA"/>
</dbReference>